<organism evidence="1 2">
    <name type="scientific">Macrosiphum euphorbiae</name>
    <name type="common">potato aphid</name>
    <dbReference type="NCBI Taxonomy" id="13131"/>
    <lineage>
        <taxon>Eukaryota</taxon>
        <taxon>Metazoa</taxon>
        <taxon>Ecdysozoa</taxon>
        <taxon>Arthropoda</taxon>
        <taxon>Hexapoda</taxon>
        <taxon>Insecta</taxon>
        <taxon>Pterygota</taxon>
        <taxon>Neoptera</taxon>
        <taxon>Paraneoptera</taxon>
        <taxon>Hemiptera</taxon>
        <taxon>Sternorrhyncha</taxon>
        <taxon>Aphidomorpha</taxon>
        <taxon>Aphidoidea</taxon>
        <taxon>Aphididae</taxon>
        <taxon>Macrosiphini</taxon>
        <taxon>Macrosiphum</taxon>
    </lineage>
</organism>
<dbReference type="Proteomes" id="UP001160148">
    <property type="component" value="Unassembled WGS sequence"/>
</dbReference>
<comment type="caution">
    <text evidence="1">The sequence shown here is derived from an EMBL/GenBank/DDBJ whole genome shotgun (WGS) entry which is preliminary data.</text>
</comment>
<evidence type="ECO:0000313" key="2">
    <source>
        <dbReference type="Proteomes" id="UP001160148"/>
    </source>
</evidence>
<dbReference type="InterPro" id="IPR012337">
    <property type="entry name" value="RNaseH-like_sf"/>
</dbReference>
<evidence type="ECO:0000313" key="1">
    <source>
        <dbReference type="EMBL" id="CAI6355544.1"/>
    </source>
</evidence>
<sequence length="245" mass="27626">MVTVNGRPLTIFNDSGFKKILKPLVEAIGGDFTINSHNIKKHIFSASNTIISEINDDSISNTLKMVYVYLATLATRELNEQHTSENLKILLLDVLKAYNIRKEQIYTITCDNASNMVKLARIMNEECEVVPNDEEISNVTNPDGNNDDSDFDLEYENQDGTLLSMDDIESELFNDQFVNNESTNKEVKDFQESVIEPKSITSCIRCSVYSLQLCVLVGLKNAPITNCITEARKIVKKLRTPKYAT</sequence>
<reference evidence="1 2" key="1">
    <citation type="submission" date="2023-01" db="EMBL/GenBank/DDBJ databases">
        <authorList>
            <person name="Whitehead M."/>
        </authorList>
    </citation>
    <scope>NUCLEOTIDE SEQUENCE [LARGE SCALE GENOMIC DNA]</scope>
</reference>
<dbReference type="AlphaFoldDB" id="A0AAV0WI50"/>
<dbReference type="EMBL" id="CARXXK010000002">
    <property type="protein sequence ID" value="CAI6355544.1"/>
    <property type="molecule type" value="Genomic_DNA"/>
</dbReference>
<name>A0AAV0WI50_9HEMI</name>
<proteinExistence type="predicted"/>
<protein>
    <submittedName>
        <fullName evidence="1">Uncharacterized protein</fullName>
    </submittedName>
</protein>
<gene>
    <name evidence="1" type="ORF">MEUPH1_LOCUS11382</name>
</gene>
<dbReference type="SUPFAM" id="SSF53098">
    <property type="entry name" value="Ribonuclease H-like"/>
    <property type="match status" value="1"/>
</dbReference>
<keyword evidence="2" id="KW-1185">Reference proteome</keyword>
<accession>A0AAV0WI50</accession>